<dbReference type="PANTHER" id="PTHR45427:SF1">
    <property type="entry name" value="MUCIN-15"/>
    <property type="match status" value="1"/>
</dbReference>
<feature type="compositionally biased region" description="Polar residues" evidence="1">
    <location>
        <begin position="44"/>
        <end position="55"/>
    </location>
</feature>
<feature type="transmembrane region" description="Helical" evidence="2">
    <location>
        <begin position="193"/>
        <end position="216"/>
    </location>
</feature>
<proteinExistence type="predicted"/>
<dbReference type="Pfam" id="PF15672">
    <property type="entry name" value="Mucin15"/>
    <property type="match status" value="1"/>
</dbReference>
<keyword evidence="2" id="KW-0812">Transmembrane</keyword>
<feature type="non-terminal residue" evidence="3">
    <location>
        <position position="290"/>
    </location>
</feature>
<protein>
    <submittedName>
        <fullName evidence="3">MUC15 protein</fullName>
    </submittedName>
</protein>
<keyword evidence="4" id="KW-1185">Reference proteome</keyword>
<keyword evidence="2" id="KW-0472">Membrane</keyword>
<evidence type="ECO:0000313" key="3">
    <source>
        <dbReference type="EMBL" id="NWX77265.1"/>
    </source>
</evidence>
<feature type="region of interest" description="Disordered" evidence="1">
    <location>
        <begin position="252"/>
        <end position="290"/>
    </location>
</feature>
<feature type="compositionally biased region" description="Basic and acidic residues" evidence="1">
    <location>
        <begin position="34"/>
        <end position="43"/>
    </location>
</feature>
<dbReference type="AlphaFoldDB" id="A0A7K6Z092"/>
<evidence type="ECO:0000313" key="4">
    <source>
        <dbReference type="Proteomes" id="UP000536033"/>
    </source>
</evidence>
<evidence type="ECO:0000256" key="2">
    <source>
        <dbReference type="SAM" id="Phobius"/>
    </source>
</evidence>
<name>A0A7K6Z092_ALCTO</name>
<sequence length="290" mass="30117">VQPAPHRLILTLTTAINPSTIIHAAPTAASAKENVTKKPELSTRPKSTPLRSTDGTTLSSTVITVSKGGINNSDTNFSRIPMSLPTLTSTDDSSGVTESAAAASTSTVTPSNSTVTYSTLSAVALPSANPSVNPTALFPTSVTLTSPTMKDSPTPNLNPIHGTTELNHSFSTLSTASPDLKDATEEKTNRGGVIVGVIVGAILGSILIGLIGYFICGKKRSELFSHRRLYDDTRNDPVLHLDNSLGPYDTSFGCASDEKTSTAEKAEADNAGSPSDGIPMADMTPPHLSP</sequence>
<organism evidence="3 4">
    <name type="scientific">Alca torda</name>
    <name type="common">Razorbill</name>
    <dbReference type="NCBI Taxonomy" id="28689"/>
    <lineage>
        <taxon>Eukaryota</taxon>
        <taxon>Metazoa</taxon>
        <taxon>Chordata</taxon>
        <taxon>Craniata</taxon>
        <taxon>Vertebrata</taxon>
        <taxon>Euteleostomi</taxon>
        <taxon>Archelosauria</taxon>
        <taxon>Archosauria</taxon>
        <taxon>Dinosauria</taxon>
        <taxon>Saurischia</taxon>
        <taxon>Theropoda</taxon>
        <taxon>Coelurosauria</taxon>
        <taxon>Aves</taxon>
        <taxon>Neognathae</taxon>
        <taxon>Neoaves</taxon>
        <taxon>Charadriiformes</taxon>
        <taxon>Alcidae</taxon>
        <taxon>Alca</taxon>
    </lineage>
</organism>
<evidence type="ECO:0000256" key="1">
    <source>
        <dbReference type="SAM" id="MobiDB-lite"/>
    </source>
</evidence>
<dbReference type="EMBL" id="VZSD01013139">
    <property type="protein sequence ID" value="NWX77265.1"/>
    <property type="molecule type" value="Genomic_DNA"/>
</dbReference>
<reference evidence="3 4" key="1">
    <citation type="submission" date="2019-09" db="EMBL/GenBank/DDBJ databases">
        <title>Bird 10,000 Genomes (B10K) Project - Family phase.</title>
        <authorList>
            <person name="Zhang G."/>
        </authorList>
    </citation>
    <scope>NUCLEOTIDE SEQUENCE [LARGE SCALE GENOMIC DNA]</scope>
    <source>
        <strain evidence="3">OUT-0003</strain>
        <tissue evidence="3">Muscle</tissue>
    </source>
</reference>
<dbReference type="Proteomes" id="UP000536033">
    <property type="component" value="Unassembled WGS sequence"/>
</dbReference>
<feature type="non-terminal residue" evidence="3">
    <location>
        <position position="1"/>
    </location>
</feature>
<comment type="caution">
    <text evidence="3">The sequence shown here is derived from an EMBL/GenBank/DDBJ whole genome shotgun (WGS) entry which is preliminary data.</text>
</comment>
<accession>A0A7K6Z092</accession>
<feature type="region of interest" description="Disordered" evidence="1">
    <location>
        <begin position="27"/>
        <end position="55"/>
    </location>
</feature>
<gene>
    <name evidence="3" type="primary">Muc15</name>
    <name evidence="3" type="ORF">ALCTOR_R14870</name>
</gene>
<dbReference type="PANTHER" id="PTHR45427">
    <property type="entry name" value="MUCIN-15"/>
    <property type="match status" value="1"/>
</dbReference>
<keyword evidence="2" id="KW-1133">Transmembrane helix</keyword>
<feature type="compositionally biased region" description="Basic and acidic residues" evidence="1">
    <location>
        <begin position="256"/>
        <end position="268"/>
    </location>
</feature>
<dbReference type="InterPro" id="IPR031371">
    <property type="entry name" value="Mucin-15"/>
</dbReference>